<evidence type="ECO:0000313" key="1">
    <source>
        <dbReference type="EMBL" id="PDX62411.1"/>
    </source>
</evidence>
<dbReference type="Proteomes" id="UP000220959">
    <property type="component" value="Unassembled WGS sequence"/>
</dbReference>
<protein>
    <submittedName>
        <fullName evidence="1">Cobalamin biosynthesis bifunctional protein CbiET</fullName>
    </submittedName>
</protein>
<name>A0ACC9D320_9FIRM</name>
<comment type="caution">
    <text evidence="1">The sequence shown here is derived from an EMBL/GenBank/DDBJ whole genome shotgun (WGS) entry which is preliminary data.</text>
</comment>
<evidence type="ECO:0000313" key="2">
    <source>
        <dbReference type="Proteomes" id="UP000220959"/>
    </source>
</evidence>
<dbReference type="EMBL" id="NMTR01000002">
    <property type="protein sequence ID" value="PDX62411.1"/>
    <property type="molecule type" value="Genomic_DNA"/>
</dbReference>
<proteinExistence type="predicted"/>
<sequence>MVTLIGMGSGRWEALSAQAQAAVRGAGLVFGAKRLLAGLPADCTARQFALYQPADILEMLAQNPGQDAAVLYSGDIGFYSGASGLLTPLRALGIPARVYPGISSVQLLSAALGRPWQDWKLVSAHGCACDPVAECMTNKAVFFLTGGTETPATLCRKLTAAGMGAAHGVVGENLGTEAEAIRYGSAAELAGQSFAPLSVLLVENFDLPPFRSQGWPDEAFTRGDVPMTKQEVRAAALAKLAVTPTDTVWDVGAGTGSVSVELALAAPKGRVYAVECEPDACALIRKNREKFRAYNLTLIEGKAPEALDGLPAPDAVFIGGTKGGMEAVLDAVLTKNAAARICISAIALETLSAAIAALTARGLTAEVTQIAVSRTKPAGRLHLLMANNPTFLITGTCK</sequence>
<gene>
    <name evidence="1" type="ORF">CGS49_01115</name>
</gene>
<organism evidence="1 2">
    <name type="scientific">Faecalibacterium langellae</name>
    <dbReference type="NCBI Taxonomy" id="3435293"/>
    <lineage>
        <taxon>Bacteria</taxon>
        <taxon>Bacillati</taxon>
        <taxon>Bacillota</taxon>
        <taxon>Clostridia</taxon>
        <taxon>Eubacteriales</taxon>
        <taxon>Oscillospiraceae</taxon>
        <taxon>Faecalibacterium</taxon>
    </lineage>
</organism>
<accession>A0ACC9D320</accession>
<reference evidence="1 2" key="1">
    <citation type="journal article" date="2017" name="Front. Microbiol.">
        <title>New Insights into the Diversity of the Genus Faecalibacterium.</title>
        <authorList>
            <person name="Benevides L."/>
            <person name="Burman S."/>
            <person name="Martin R."/>
            <person name="Robert V."/>
            <person name="Thomas M."/>
            <person name="Miquel S."/>
            <person name="Chain F."/>
            <person name="Sokol H."/>
            <person name="Bermudez-Humaran L.G."/>
            <person name="Morrison M."/>
            <person name="Langella P."/>
            <person name="Azevedo V.A."/>
            <person name="Chatel J.M."/>
            <person name="Soares S."/>
        </authorList>
    </citation>
    <scope>NUCLEOTIDE SEQUENCE [LARGE SCALE GENOMIC DNA]</scope>
    <source>
        <strain evidence="2">CNCM I-4541</strain>
    </source>
</reference>
<keyword evidence="2" id="KW-1185">Reference proteome</keyword>